<evidence type="ECO:0000256" key="4">
    <source>
        <dbReference type="SAM" id="MobiDB-lite"/>
    </source>
</evidence>
<dbReference type="PANTHER" id="PTHR13213:SF2">
    <property type="entry name" value="MYB-BINDING PROTEIN 1A"/>
    <property type="match status" value="1"/>
</dbReference>
<dbReference type="PANTHER" id="PTHR13213">
    <property type="entry name" value="MYB-BINDING PROTEIN 1A FAMILY MEMBER"/>
    <property type="match status" value="1"/>
</dbReference>
<evidence type="ECO:0000313" key="5">
    <source>
        <dbReference type="EMBL" id="KAF6038725.1"/>
    </source>
</evidence>
<organism evidence="5 6">
    <name type="scientific">Bugula neritina</name>
    <name type="common">Brown bryozoan</name>
    <name type="synonym">Sertularia neritina</name>
    <dbReference type="NCBI Taxonomy" id="10212"/>
    <lineage>
        <taxon>Eukaryota</taxon>
        <taxon>Metazoa</taxon>
        <taxon>Spiralia</taxon>
        <taxon>Lophotrochozoa</taxon>
        <taxon>Bryozoa</taxon>
        <taxon>Gymnolaemata</taxon>
        <taxon>Cheilostomatida</taxon>
        <taxon>Flustrina</taxon>
        <taxon>Buguloidea</taxon>
        <taxon>Bugulidae</taxon>
        <taxon>Bugula</taxon>
    </lineage>
</organism>
<dbReference type="GO" id="GO:0005730">
    <property type="term" value="C:nucleolus"/>
    <property type="evidence" value="ECO:0007669"/>
    <property type="project" value="InterPro"/>
</dbReference>
<evidence type="ECO:0000256" key="2">
    <source>
        <dbReference type="ARBA" id="ARBA00006809"/>
    </source>
</evidence>
<comment type="similarity">
    <text evidence="2">Belongs to the MYBBP1A family.</text>
</comment>
<dbReference type="GO" id="GO:0043565">
    <property type="term" value="F:sequence-specific DNA binding"/>
    <property type="evidence" value="ECO:0007669"/>
    <property type="project" value="TreeGrafter"/>
</dbReference>
<feature type="compositionally biased region" description="Acidic residues" evidence="4">
    <location>
        <begin position="175"/>
        <end position="188"/>
    </location>
</feature>
<evidence type="ECO:0000256" key="3">
    <source>
        <dbReference type="ARBA" id="ARBA00023242"/>
    </source>
</evidence>
<dbReference type="InterPro" id="IPR007015">
    <property type="entry name" value="DNA_pol_V/MYBBP1A"/>
</dbReference>
<feature type="region of interest" description="Disordered" evidence="4">
    <location>
        <begin position="551"/>
        <end position="583"/>
    </location>
</feature>
<keyword evidence="6" id="KW-1185">Reference proteome</keyword>
<accession>A0A7J7KKB4</accession>
<dbReference type="Proteomes" id="UP000593567">
    <property type="component" value="Unassembled WGS sequence"/>
</dbReference>
<evidence type="ECO:0000256" key="1">
    <source>
        <dbReference type="ARBA" id="ARBA00004123"/>
    </source>
</evidence>
<dbReference type="InterPro" id="IPR016024">
    <property type="entry name" value="ARM-type_fold"/>
</dbReference>
<dbReference type="AlphaFoldDB" id="A0A7J7KKB4"/>
<dbReference type="OrthoDB" id="342531at2759"/>
<proteinExistence type="inferred from homology"/>
<keyword evidence="3" id="KW-0539">Nucleus</keyword>
<feature type="region of interest" description="Disordered" evidence="4">
    <location>
        <begin position="175"/>
        <end position="219"/>
    </location>
</feature>
<evidence type="ECO:0000313" key="6">
    <source>
        <dbReference type="Proteomes" id="UP000593567"/>
    </source>
</evidence>
<comment type="subcellular location">
    <subcellularLocation>
        <location evidence="1">Nucleus</location>
    </subcellularLocation>
</comment>
<comment type="caution">
    <text evidence="5">The sequence shown here is derived from an EMBL/GenBank/DDBJ whole genome shotgun (WGS) entry which is preliminary data.</text>
</comment>
<reference evidence="5" key="1">
    <citation type="submission" date="2020-06" db="EMBL/GenBank/DDBJ databases">
        <title>Draft genome of Bugula neritina, a colonial animal packing powerful symbionts and potential medicines.</title>
        <authorList>
            <person name="Rayko M."/>
        </authorList>
    </citation>
    <scope>NUCLEOTIDE SEQUENCE [LARGE SCALE GENOMIC DNA]</scope>
    <source>
        <strain evidence="5">Kwan_BN1</strain>
    </source>
</reference>
<feature type="compositionally biased region" description="Acidic residues" evidence="4">
    <location>
        <begin position="204"/>
        <end position="219"/>
    </location>
</feature>
<dbReference type="Pfam" id="PF04931">
    <property type="entry name" value="DNA_pol_phi"/>
    <property type="match status" value="1"/>
</dbReference>
<dbReference type="EMBL" id="VXIV02000365">
    <property type="protein sequence ID" value="KAF6038725.1"/>
    <property type="molecule type" value="Genomic_DNA"/>
</dbReference>
<sequence length="583" mass="65175">MTILDSLFKYASKLVSSTESVETFRVVSPQELDIWNQVETTCKKIDKHQKSVGEDKSKSAMFEAFQLMLQLFGLHLYIVESSERAEVMDTIQEITTCFSKAVSRTRTNKEEPEWCEVITEVLISLMSKSSHLLRTVSTSVFTKILPMCNTASIQLILDVFQSEDDEFDADREEVMMEEDVTSPDETDVSETAGDGGEDSSTSSDESDDEDEEEQGEEVDENMRATLQAALGPAAITDADQEDDDLSDSEMFKLDDALCAAFRGMMSKNKNSPAEVEKRRQIIYFKLRCLDLVEVIVKHSTDGEHLMELVVPLLTITEASYKEKEMKEIGKKAQTLYNHLTSLKKIPTATVTDLDRATDRVKDILTLSTNAYVWPIMKDLANGLNLMKGKDVLIAAVVGEVQAALKEFLNKRESKYSHTLFQSLFDRQAPLFWGSNSDLLEAISNEGVRVFCRTQACSLLSQLINRTVTSQDNGATWLKFTKSLQVAIEKVSKYSAVNYKAGFLPEFFGVLNKVKTVDKTVVLDLGSFEGISEKFNKDLQKLYRKLVSANSQPAVGVSPGRKRKVSATFSSSDSDKPTKAMKTP</sequence>
<gene>
    <name evidence="5" type="ORF">EB796_002950</name>
</gene>
<dbReference type="GO" id="GO:0003723">
    <property type="term" value="F:RNA binding"/>
    <property type="evidence" value="ECO:0007669"/>
    <property type="project" value="TreeGrafter"/>
</dbReference>
<dbReference type="SUPFAM" id="SSF48371">
    <property type="entry name" value="ARM repeat"/>
    <property type="match status" value="1"/>
</dbReference>
<protein>
    <submittedName>
        <fullName evidence="5">MYBBP1A</fullName>
    </submittedName>
</protein>
<dbReference type="GO" id="GO:0003714">
    <property type="term" value="F:transcription corepressor activity"/>
    <property type="evidence" value="ECO:0007669"/>
    <property type="project" value="TreeGrafter"/>
</dbReference>
<name>A0A7J7KKB4_BUGNE</name>